<dbReference type="PANTHER" id="PTHR31793:SF27">
    <property type="entry name" value="NOVEL THIOESTERASE SUPERFAMILY DOMAIN AND SAPOSIN A-TYPE DOMAIN CONTAINING PROTEIN (0610012H03RIK)"/>
    <property type="match status" value="1"/>
</dbReference>
<dbReference type="RefSeq" id="WP_138187060.1">
    <property type="nucleotide sequence ID" value="NZ_LS992241.1"/>
</dbReference>
<dbReference type="EMBL" id="LS992241">
    <property type="protein sequence ID" value="SYX85357.1"/>
    <property type="molecule type" value="Genomic_DNA"/>
</dbReference>
<dbReference type="SUPFAM" id="SSF54637">
    <property type="entry name" value="Thioesterase/thiol ester dehydrase-isomerase"/>
    <property type="match status" value="1"/>
</dbReference>
<reference evidence="5" key="1">
    <citation type="submission" date="2018-08" db="EMBL/GenBank/DDBJ databases">
        <authorList>
            <person name="Chevrot R."/>
        </authorList>
    </citation>
    <scope>NUCLEOTIDE SEQUENCE [LARGE SCALE GENOMIC DNA]</scope>
</reference>
<evidence type="ECO:0000259" key="3">
    <source>
        <dbReference type="Pfam" id="PF03061"/>
    </source>
</evidence>
<keyword evidence="2 4" id="KW-0378">Hydrolase</keyword>
<dbReference type="Gene3D" id="3.10.129.10">
    <property type="entry name" value="Hotdog Thioesterase"/>
    <property type="match status" value="1"/>
</dbReference>
<dbReference type="Proteomes" id="UP000304148">
    <property type="component" value="Chromosome"/>
</dbReference>
<feature type="domain" description="Thioesterase" evidence="3">
    <location>
        <begin position="28"/>
        <end position="108"/>
    </location>
</feature>
<sequence length="166" mass="19622">MYHDVREEDQSVWFGYPLRVRYQETDRMNVVFHGNYVTWFEVGRTEWIRALGMNYRDLEARGLLLPVVDLQVKFKRPAYYDDRVMVYTRLMQLSPLRVTFESQVCRIESGTDTGLPEAGWVSKPSGKLLVEGTTTLAWLNADWRPIRLEREAEDVWSLLERMRPTS</sequence>
<dbReference type="NCBIfam" id="TIGR00051">
    <property type="entry name" value="YbgC/FadM family acyl-CoA thioesterase"/>
    <property type="match status" value="1"/>
</dbReference>
<accession>A0A383RE31</accession>
<proteinExistence type="inferred from homology"/>
<dbReference type="GO" id="GO:0047617">
    <property type="term" value="F:fatty acyl-CoA hydrolase activity"/>
    <property type="evidence" value="ECO:0007669"/>
    <property type="project" value="TreeGrafter"/>
</dbReference>
<organism evidence="4 5">
    <name type="scientific">Paenibacillus alvei</name>
    <name type="common">Bacillus alvei</name>
    <dbReference type="NCBI Taxonomy" id="44250"/>
    <lineage>
        <taxon>Bacteria</taxon>
        <taxon>Bacillati</taxon>
        <taxon>Bacillota</taxon>
        <taxon>Bacilli</taxon>
        <taxon>Bacillales</taxon>
        <taxon>Paenibacillaceae</taxon>
        <taxon>Paenibacillus</taxon>
    </lineage>
</organism>
<evidence type="ECO:0000256" key="1">
    <source>
        <dbReference type="ARBA" id="ARBA00005953"/>
    </source>
</evidence>
<gene>
    <name evidence="4" type="ORF">PBLR_13779</name>
</gene>
<protein>
    <submittedName>
        <fullName evidence="4">Acyl-CoA thioester hydrolase</fullName>
    </submittedName>
</protein>
<dbReference type="Pfam" id="PF03061">
    <property type="entry name" value="4HBT"/>
    <property type="match status" value="1"/>
</dbReference>
<dbReference type="InterPro" id="IPR050563">
    <property type="entry name" value="4-hydroxybenzoyl-CoA_TE"/>
</dbReference>
<comment type="similarity">
    <text evidence="1">Belongs to the 4-hydroxybenzoyl-CoA thioesterase family.</text>
</comment>
<evidence type="ECO:0000313" key="4">
    <source>
        <dbReference type="EMBL" id="SYX85357.1"/>
    </source>
</evidence>
<dbReference type="InterPro" id="IPR029069">
    <property type="entry name" value="HotDog_dom_sf"/>
</dbReference>
<dbReference type="CDD" id="cd00586">
    <property type="entry name" value="4HBT"/>
    <property type="match status" value="1"/>
</dbReference>
<name>A0A383RE31_PAEAL</name>
<dbReference type="InterPro" id="IPR006684">
    <property type="entry name" value="YbgC/YbaW"/>
</dbReference>
<evidence type="ECO:0000256" key="2">
    <source>
        <dbReference type="ARBA" id="ARBA00022801"/>
    </source>
</evidence>
<dbReference type="AlphaFoldDB" id="A0A383RE31"/>
<dbReference type="PANTHER" id="PTHR31793">
    <property type="entry name" value="4-HYDROXYBENZOYL-COA THIOESTERASE FAMILY MEMBER"/>
    <property type="match status" value="1"/>
</dbReference>
<dbReference type="InterPro" id="IPR006683">
    <property type="entry name" value="Thioestr_dom"/>
</dbReference>
<evidence type="ECO:0000313" key="5">
    <source>
        <dbReference type="Proteomes" id="UP000304148"/>
    </source>
</evidence>
<dbReference type="PIRSF" id="PIRSF003230">
    <property type="entry name" value="YbgC"/>
    <property type="match status" value="1"/>
</dbReference>